<dbReference type="RefSeq" id="WP_194450826.1">
    <property type="nucleotide sequence ID" value="NZ_CP063849.1"/>
</dbReference>
<reference evidence="4 5" key="1">
    <citation type="submission" date="2020-10" db="EMBL/GenBank/DDBJ databases">
        <title>Complete genome sequence of Paludibaculum fermentans P105T, a facultatively anaerobic acidobacterium capable of dissimilatory Fe(III) reduction.</title>
        <authorList>
            <person name="Dedysh S.N."/>
            <person name="Beletsky A.V."/>
            <person name="Kulichevskaya I.S."/>
            <person name="Mardanov A.V."/>
            <person name="Ravin N.V."/>
        </authorList>
    </citation>
    <scope>NUCLEOTIDE SEQUENCE [LARGE SCALE GENOMIC DNA]</scope>
    <source>
        <strain evidence="4 5">P105</strain>
    </source>
</reference>
<dbReference type="EMBL" id="CP063849">
    <property type="protein sequence ID" value="QOY89164.1"/>
    <property type="molecule type" value="Genomic_DNA"/>
</dbReference>
<dbReference type="KEGG" id="pfer:IRI77_04175"/>
<dbReference type="InterPro" id="IPR011765">
    <property type="entry name" value="Pept_M16_N"/>
</dbReference>
<proteinExistence type="inferred from homology"/>
<evidence type="ECO:0000313" key="4">
    <source>
        <dbReference type="EMBL" id="QOY89164.1"/>
    </source>
</evidence>
<evidence type="ECO:0000259" key="2">
    <source>
        <dbReference type="Pfam" id="PF00675"/>
    </source>
</evidence>
<dbReference type="Proteomes" id="UP000593892">
    <property type="component" value="Chromosome"/>
</dbReference>
<dbReference type="Pfam" id="PF00675">
    <property type="entry name" value="Peptidase_M16"/>
    <property type="match status" value="1"/>
</dbReference>
<dbReference type="PANTHER" id="PTHR11851:SF49">
    <property type="entry name" value="MITOCHONDRIAL-PROCESSING PEPTIDASE SUBUNIT ALPHA"/>
    <property type="match status" value="1"/>
</dbReference>
<dbReference type="InterPro" id="IPR011249">
    <property type="entry name" value="Metalloenz_LuxS/M16"/>
</dbReference>
<dbReference type="InterPro" id="IPR050361">
    <property type="entry name" value="MPP/UQCRC_Complex"/>
</dbReference>
<dbReference type="Pfam" id="PF05193">
    <property type="entry name" value="Peptidase_M16_C"/>
    <property type="match status" value="1"/>
</dbReference>
<protein>
    <submittedName>
        <fullName evidence="4">Insulinase family protein</fullName>
    </submittedName>
</protein>
<accession>A0A7S7NSZ7</accession>
<feature type="domain" description="Peptidase M16 C-terminal" evidence="3">
    <location>
        <begin position="159"/>
        <end position="349"/>
    </location>
</feature>
<comment type="similarity">
    <text evidence="1">Belongs to the peptidase M16 family.</text>
</comment>
<evidence type="ECO:0000256" key="1">
    <source>
        <dbReference type="ARBA" id="ARBA00007261"/>
    </source>
</evidence>
<dbReference type="GO" id="GO:0046872">
    <property type="term" value="F:metal ion binding"/>
    <property type="evidence" value="ECO:0007669"/>
    <property type="project" value="InterPro"/>
</dbReference>
<sequence>MKFITLPDTTPLISLRVVFQTGASQDPPNQGGVAWMTAMMLAGGGSRTLTYKQILDAFFPMGLSVGCQVDKELITFTAEVHADHLEEFYEIFRGMLLDPGWRADDFARLTDDAVNMLEVELRGQNDEELAKEILYQRIYQGHPYERHDAGTVSSLQALALDQLKAFYLAEFASSNLIIAIGGGYPDGFEQRLRKDFSALPLRARAGVEIPPAPPVAETELYLLEKPARGVAISLGFPIEVRRGHPDYPALLLATSALGQHRMSSGRLFTRMRQYRGLNYGDYAYIEYFPGGMYTLQPSPNHARANDIFQLWIRPVDREQSLFALRLALHELESFVTGGLSQDEFQRARSFLSKYVNLLLKTKSEELGYAVDSAYYGIPAYPDYVRAGLSQLTLEEVNAAIRRHLRYDRLRIVAVGEGMQDFKDAILENRVSSMTYNSPKPEEILEEDKVVERRPILVLPGSIVIAGADAAFA</sequence>
<keyword evidence="5" id="KW-1185">Reference proteome</keyword>
<dbReference type="AlphaFoldDB" id="A0A7S7NSZ7"/>
<dbReference type="PANTHER" id="PTHR11851">
    <property type="entry name" value="METALLOPROTEASE"/>
    <property type="match status" value="1"/>
</dbReference>
<organism evidence="4 5">
    <name type="scientific">Paludibaculum fermentans</name>
    <dbReference type="NCBI Taxonomy" id="1473598"/>
    <lineage>
        <taxon>Bacteria</taxon>
        <taxon>Pseudomonadati</taxon>
        <taxon>Acidobacteriota</taxon>
        <taxon>Terriglobia</taxon>
        <taxon>Bryobacterales</taxon>
        <taxon>Bryobacteraceae</taxon>
        <taxon>Paludibaculum</taxon>
    </lineage>
</organism>
<dbReference type="SUPFAM" id="SSF63411">
    <property type="entry name" value="LuxS/MPP-like metallohydrolase"/>
    <property type="match status" value="2"/>
</dbReference>
<name>A0A7S7NSZ7_PALFE</name>
<dbReference type="Gene3D" id="3.30.830.10">
    <property type="entry name" value="Metalloenzyme, LuxS/M16 peptidase-like"/>
    <property type="match status" value="2"/>
</dbReference>
<gene>
    <name evidence="4" type="ORF">IRI77_04175</name>
</gene>
<feature type="domain" description="Peptidase M16 N-terminal" evidence="2">
    <location>
        <begin position="9"/>
        <end position="149"/>
    </location>
</feature>
<evidence type="ECO:0000313" key="5">
    <source>
        <dbReference type="Proteomes" id="UP000593892"/>
    </source>
</evidence>
<dbReference type="InterPro" id="IPR007863">
    <property type="entry name" value="Peptidase_M16_C"/>
</dbReference>
<evidence type="ECO:0000259" key="3">
    <source>
        <dbReference type="Pfam" id="PF05193"/>
    </source>
</evidence>